<accession>X1A560</accession>
<organism evidence="2">
    <name type="scientific">marine sediment metagenome</name>
    <dbReference type="NCBI Taxonomy" id="412755"/>
    <lineage>
        <taxon>unclassified sequences</taxon>
        <taxon>metagenomes</taxon>
        <taxon>ecological metagenomes</taxon>
    </lineage>
</organism>
<sequence>MTEQSPGQPLSDTPSPKIETEGVKTLLGDPKKAIIKLALPMIAAMSVDYFLKAMK</sequence>
<evidence type="ECO:0000313" key="2">
    <source>
        <dbReference type="EMBL" id="GAG67918.1"/>
    </source>
</evidence>
<comment type="caution">
    <text evidence="2">The sequence shown here is derived from an EMBL/GenBank/DDBJ whole genome shotgun (WGS) entry which is preliminary data.</text>
</comment>
<feature type="region of interest" description="Disordered" evidence="1">
    <location>
        <begin position="1"/>
        <end position="23"/>
    </location>
</feature>
<gene>
    <name evidence="2" type="ORF">S01H4_18185</name>
</gene>
<dbReference type="AlphaFoldDB" id="X1A560"/>
<protein>
    <submittedName>
        <fullName evidence="2">Uncharacterized protein</fullName>
    </submittedName>
</protein>
<feature type="compositionally biased region" description="Polar residues" evidence="1">
    <location>
        <begin position="1"/>
        <end position="14"/>
    </location>
</feature>
<reference evidence="2" key="1">
    <citation type="journal article" date="2014" name="Front. Microbiol.">
        <title>High frequency of phylogenetically diverse reductive dehalogenase-homologous genes in deep subseafloor sedimentary metagenomes.</title>
        <authorList>
            <person name="Kawai M."/>
            <person name="Futagami T."/>
            <person name="Toyoda A."/>
            <person name="Takaki Y."/>
            <person name="Nishi S."/>
            <person name="Hori S."/>
            <person name="Arai W."/>
            <person name="Tsubouchi T."/>
            <person name="Morono Y."/>
            <person name="Uchiyama I."/>
            <person name="Ito T."/>
            <person name="Fujiyama A."/>
            <person name="Inagaki F."/>
            <person name="Takami H."/>
        </authorList>
    </citation>
    <scope>NUCLEOTIDE SEQUENCE</scope>
    <source>
        <strain evidence="2">Expedition CK06-06</strain>
    </source>
</reference>
<dbReference type="EMBL" id="BART01008052">
    <property type="protein sequence ID" value="GAG67918.1"/>
    <property type="molecule type" value="Genomic_DNA"/>
</dbReference>
<name>X1A560_9ZZZZ</name>
<proteinExistence type="predicted"/>
<evidence type="ECO:0000256" key="1">
    <source>
        <dbReference type="SAM" id="MobiDB-lite"/>
    </source>
</evidence>